<feature type="region of interest" description="Disordered" evidence="2">
    <location>
        <begin position="204"/>
        <end position="223"/>
    </location>
</feature>
<gene>
    <name evidence="4" type="ORF">ATL51_0756</name>
</gene>
<dbReference type="InterPro" id="IPR003615">
    <property type="entry name" value="HNH_nuc"/>
</dbReference>
<comment type="similarity">
    <text evidence="1">Belongs to the Rv1128c/1148c/1588c/1702c/1945/3466 family.</text>
</comment>
<accession>A0AA44UKM8</accession>
<feature type="compositionally biased region" description="Basic and acidic residues" evidence="2">
    <location>
        <begin position="159"/>
        <end position="168"/>
    </location>
</feature>
<evidence type="ECO:0000256" key="2">
    <source>
        <dbReference type="SAM" id="MobiDB-lite"/>
    </source>
</evidence>
<comment type="caution">
    <text evidence="4">The sequence shown here is derived from an EMBL/GenBank/DDBJ whole genome shotgun (WGS) entry which is preliminary data.</text>
</comment>
<dbReference type="EMBL" id="PHUJ01000003">
    <property type="protein sequence ID" value="PKB29129.1"/>
    <property type="molecule type" value="Genomic_DNA"/>
</dbReference>
<keyword evidence="4" id="KW-0378">Hydrolase</keyword>
<dbReference type="SMART" id="SM00507">
    <property type="entry name" value="HNHc"/>
    <property type="match status" value="1"/>
</dbReference>
<sequence length="430" mass="45519">MDELWKTDDEDLLVAVAAVQERINRESASLVALVAEVATRGLAGAKGFRDTADLLRTVQNVGASTARARVDAARKLSPLFLITGDQVDPELPVLAEAFEQGAVTPEHVRVIIRVLASLPPHLGEHRPVLEADLVAHAGTLDPDAVDTLGRRAIALLDPDGPRPREPKPTRNRFTLRPQGAGFEARGWLDTESAAVLRSALSPLTAPAAPEGAGQARDERSTAERNGDGLVELARRLLAVGNLGVENGQPVALTVTVPLETLTSGAGAGLLGFGAGGSSAAIAAEDALRLACDARAVPIVLASTGEPLFVGREQRLANRAQRRALAQRDGGCAFPGCEAPPQWCVAHHVVHWAHGGCTDLTNLVLLCPHHHRMIHIGDWAVEIDGGFPEFHPPPWVPGGPRRNPLHRPDLPVPRSPRHSAPVLLDAVLASS</sequence>
<proteinExistence type="inferred from homology"/>
<dbReference type="Pfam" id="PF02720">
    <property type="entry name" value="DUF222"/>
    <property type="match status" value="1"/>
</dbReference>
<keyword evidence="4" id="KW-0255">Endonuclease</keyword>
<dbReference type="AlphaFoldDB" id="A0AA44UKM8"/>
<keyword evidence="4" id="KW-0540">Nuclease</keyword>
<evidence type="ECO:0000313" key="4">
    <source>
        <dbReference type="EMBL" id="PKB29129.1"/>
    </source>
</evidence>
<evidence type="ECO:0000256" key="1">
    <source>
        <dbReference type="ARBA" id="ARBA00023450"/>
    </source>
</evidence>
<feature type="region of interest" description="Disordered" evidence="2">
    <location>
        <begin position="156"/>
        <end position="175"/>
    </location>
</feature>
<protein>
    <submittedName>
        <fullName evidence="4">HNH endonuclease</fullName>
    </submittedName>
</protein>
<organism evidence="4 5">
    <name type="scientific">Pseudonocardia alni</name>
    <name type="common">Amycolata alni</name>
    <dbReference type="NCBI Taxonomy" id="33907"/>
    <lineage>
        <taxon>Bacteria</taxon>
        <taxon>Bacillati</taxon>
        <taxon>Actinomycetota</taxon>
        <taxon>Actinomycetes</taxon>
        <taxon>Pseudonocardiales</taxon>
        <taxon>Pseudonocardiaceae</taxon>
        <taxon>Pseudonocardia</taxon>
    </lineage>
</organism>
<reference evidence="4 5" key="1">
    <citation type="submission" date="2017-11" db="EMBL/GenBank/DDBJ databases">
        <title>Sequencing the genomes of 1000 actinobacteria strains.</title>
        <authorList>
            <person name="Klenk H.-P."/>
        </authorList>
    </citation>
    <scope>NUCLEOTIDE SEQUENCE [LARGE SCALE GENOMIC DNA]</scope>
    <source>
        <strain evidence="4 5">DSM 44104</strain>
    </source>
</reference>
<name>A0AA44UKM8_PSEA5</name>
<dbReference type="InterPro" id="IPR003870">
    <property type="entry name" value="DUF222"/>
</dbReference>
<dbReference type="GO" id="GO:0004519">
    <property type="term" value="F:endonuclease activity"/>
    <property type="evidence" value="ECO:0007669"/>
    <property type="project" value="UniProtKB-KW"/>
</dbReference>
<evidence type="ECO:0000259" key="3">
    <source>
        <dbReference type="SMART" id="SM00507"/>
    </source>
</evidence>
<evidence type="ECO:0000313" key="5">
    <source>
        <dbReference type="Proteomes" id="UP000232453"/>
    </source>
</evidence>
<dbReference type="RefSeq" id="WP_157818214.1">
    <property type="nucleotide sequence ID" value="NZ_JBICSI010000002.1"/>
</dbReference>
<dbReference type="GO" id="GO:0008270">
    <property type="term" value="F:zinc ion binding"/>
    <property type="evidence" value="ECO:0007669"/>
    <property type="project" value="InterPro"/>
</dbReference>
<dbReference type="InterPro" id="IPR002711">
    <property type="entry name" value="HNH"/>
</dbReference>
<feature type="region of interest" description="Disordered" evidence="2">
    <location>
        <begin position="393"/>
        <end position="417"/>
    </location>
</feature>
<dbReference type="GO" id="GO:0003676">
    <property type="term" value="F:nucleic acid binding"/>
    <property type="evidence" value="ECO:0007669"/>
    <property type="project" value="InterPro"/>
</dbReference>
<dbReference type="CDD" id="cd00085">
    <property type="entry name" value="HNHc"/>
    <property type="match status" value="1"/>
</dbReference>
<dbReference type="Gene3D" id="1.10.30.50">
    <property type="match status" value="1"/>
</dbReference>
<dbReference type="Pfam" id="PF01844">
    <property type="entry name" value="HNH"/>
    <property type="match status" value="1"/>
</dbReference>
<dbReference type="Proteomes" id="UP000232453">
    <property type="component" value="Unassembled WGS sequence"/>
</dbReference>
<feature type="domain" description="HNH nuclease" evidence="3">
    <location>
        <begin position="319"/>
        <end position="371"/>
    </location>
</feature>